<dbReference type="STRING" id="1569628.A0A316UW91"/>
<dbReference type="RefSeq" id="XP_025364189.1">
    <property type="nucleotide sequence ID" value="XM_025503243.1"/>
</dbReference>
<dbReference type="Gene3D" id="1.20.1250.20">
    <property type="entry name" value="MFS general substrate transporter like domains"/>
    <property type="match status" value="1"/>
</dbReference>
<dbReference type="PANTHER" id="PTHR23502:SF45">
    <property type="entry name" value="MAJOR FACILITATOR SUPERFAMILY (MFS) PROFILE DOMAIN-CONTAINING PROTEIN"/>
    <property type="match status" value="1"/>
</dbReference>
<feature type="region of interest" description="Disordered" evidence="5">
    <location>
        <begin position="1"/>
        <end position="61"/>
    </location>
</feature>
<dbReference type="Pfam" id="PF07690">
    <property type="entry name" value="MFS_1"/>
    <property type="match status" value="1"/>
</dbReference>
<feature type="transmembrane region" description="Helical" evidence="6">
    <location>
        <begin position="129"/>
        <end position="149"/>
    </location>
</feature>
<keyword evidence="2 6" id="KW-0812">Transmembrane</keyword>
<feature type="compositionally biased region" description="Basic and acidic residues" evidence="5">
    <location>
        <begin position="574"/>
        <end position="591"/>
    </location>
</feature>
<dbReference type="PANTHER" id="PTHR23502">
    <property type="entry name" value="MAJOR FACILITATOR SUPERFAMILY"/>
    <property type="match status" value="1"/>
</dbReference>
<comment type="subcellular location">
    <subcellularLocation>
        <location evidence="1">Membrane</location>
        <topology evidence="1">Multi-pass membrane protein</topology>
    </subcellularLocation>
</comment>
<dbReference type="InterPro" id="IPR036259">
    <property type="entry name" value="MFS_trans_sf"/>
</dbReference>
<evidence type="ECO:0000256" key="3">
    <source>
        <dbReference type="ARBA" id="ARBA00022989"/>
    </source>
</evidence>
<gene>
    <name evidence="8" type="ORF">BDZ90DRAFT_113966</name>
</gene>
<reference evidence="8 9" key="1">
    <citation type="journal article" date="2018" name="Mol. Biol. Evol.">
        <title>Broad Genomic Sampling Reveals a Smut Pathogenic Ancestry of the Fungal Clade Ustilaginomycotina.</title>
        <authorList>
            <person name="Kijpornyongpan T."/>
            <person name="Mondo S.J."/>
            <person name="Barry K."/>
            <person name="Sandor L."/>
            <person name="Lee J."/>
            <person name="Lipzen A."/>
            <person name="Pangilinan J."/>
            <person name="LaButti K."/>
            <person name="Hainaut M."/>
            <person name="Henrissat B."/>
            <person name="Grigoriev I.V."/>
            <person name="Spatafora J.W."/>
            <person name="Aime M.C."/>
        </authorList>
    </citation>
    <scope>NUCLEOTIDE SEQUENCE [LARGE SCALE GENOMIC DNA]</scope>
    <source>
        <strain evidence="8 9">MCA 5214</strain>
    </source>
</reference>
<feature type="region of interest" description="Disordered" evidence="5">
    <location>
        <begin position="531"/>
        <end position="591"/>
    </location>
</feature>
<feature type="transmembrane region" description="Helical" evidence="6">
    <location>
        <begin position="321"/>
        <end position="347"/>
    </location>
</feature>
<evidence type="ECO:0000256" key="1">
    <source>
        <dbReference type="ARBA" id="ARBA00004141"/>
    </source>
</evidence>
<evidence type="ECO:0000256" key="5">
    <source>
        <dbReference type="SAM" id="MobiDB-lite"/>
    </source>
</evidence>
<accession>A0A316UW91</accession>
<dbReference type="GO" id="GO:0022857">
    <property type="term" value="F:transmembrane transporter activity"/>
    <property type="evidence" value="ECO:0007669"/>
    <property type="project" value="InterPro"/>
</dbReference>
<feature type="compositionally biased region" description="Basic and acidic residues" evidence="5">
    <location>
        <begin position="544"/>
        <end position="558"/>
    </location>
</feature>
<dbReference type="SUPFAM" id="SSF103473">
    <property type="entry name" value="MFS general substrate transporter"/>
    <property type="match status" value="1"/>
</dbReference>
<dbReference type="GeneID" id="37025066"/>
<feature type="domain" description="Major facilitator superfamily (MFS) profile" evidence="7">
    <location>
        <begin position="91"/>
        <end position="518"/>
    </location>
</feature>
<evidence type="ECO:0000256" key="2">
    <source>
        <dbReference type="ARBA" id="ARBA00022692"/>
    </source>
</evidence>
<keyword evidence="9" id="KW-1185">Reference proteome</keyword>
<feature type="compositionally biased region" description="Basic and acidic residues" evidence="5">
    <location>
        <begin position="42"/>
        <end position="53"/>
    </location>
</feature>
<organism evidence="8 9">
    <name type="scientific">Jaminaea rosea</name>
    <dbReference type="NCBI Taxonomy" id="1569628"/>
    <lineage>
        <taxon>Eukaryota</taxon>
        <taxon>Fungi</taxon>
        <taxon>Dikarya</taxon>
        <taxon>Basidiomycota</taxon>
        <taxon>Ustilaginomycotina</taxon>
        <taxon>Exobasidiomycetes</taxon>
        <taxon>Microstromatales</taxon>
        <taxon>Microstromatales incertae sedis</taxon>
        <taxon>Jaminaea</taxon>
    </lineage>
</organism>
<dbReference type="InterPro" id="IPR011701">
    <property type="entry name" value="MFS"/>
</dbReference>
<feature type="transmembrane region" description="Helical" evidence="6">
    <location>
        <begin position="213"/>
        <end position="233"/>
    </location>
</feature>
<proteinExistence type="predicted"/>
<feature type="transmembrane region" description="Helical" evidence="6">
    <location>
        <begin position="182"/>
        <end position="201"/>
    </location>
</feature>
<dbReference type="PROSITE" id="PS50850">
    <property type="entry name" value="MFS"/>
    <property type="match status" value="1"/>
</dbReference>
<dbReference type="GO" id="GO:0005886">
    <property type="term" value="C:plasma membrane"/>
    <property type="evidence" value="ECO:0007669"/>
    <property type="project" value="TreeGrafter"/>
</dbReference>
<dbReference type="Proteomes" id="UP000245884">
    <property type="component" value="Unassembled WGS sequence"/>
</dbReference>
<dbReference type="AlphaFoldDB" id="A0A316UW91"/>
<feature type="transmembrane region" description="Helical" evidence="6">
    <location>
        <begin position="156"/>
        <end position="176"/>
    </location>
</feature>
<dbReference type="OrthoDB" id="5376138at2759"/>
<sequence length="591" mass="63340">MVLKQTSIHTSFFPSSKTATQDATTDPSGNVDVAGPAAEGEETPRDPSADGVKRSGSLKGGEQGNVILVDWDGPDDPLNPLNWSSAKKSTITFLLSIMCLFIGLATAGFSSGLTDMVDELNSSAEVGRVGFLVFNGAFAFVPLILGPLSEFVGSRIVYLVSLFFFVIWFIGIALAPNIASVLVFRFLSGCSGAAGVTIIPGTLANMYQTKDRAIPVACFSLVAVLGTVAAPLYCGFIDAALGWRWIEWVQLIANGIVFILLVIFLRENRGSVLLTNRAKKLRKETGDDRYRSAAELETPSLKALLYASTVKAAVLLIKEPVVLVFSLWLAYCWALIFASFSLIPIVYGEGGFGWSSGVVGLSYIGPIIGCFIAFGMSFYWKKLYDDAQRKNNGVAVPEARLYGGAFGGVIAPIGLLIVSFTSYNYLFWFGPQVGLCLLLIGIYQIFESVQAYLSDAYGSNAASAIAGQGFVRNALAASFPLFSTQLFTNLHVWGGGLLLSCLLIIAIPLPFILIRYGEQIRSRSPYAAGETGLANVPGAEPSAETEKKGSENDIERGMPESGAQTRVQTPEPAVVKDDEAKPEGHAQVRTE</sequence>
<keyword evidence="4 6" id="KW-0472">Membrane</keyword>
<dbReference type="CDD" id="cd17323">
    <property type="entry name" value="MFS_Tpo1_MDR_like"/>
    <property type="match status" value="1"/>
</dbReference>
<dbReference type="FunFam" id="1.20.1250.20:FF:000082">
    <property type="entry name" value="MFS multidrug transporter, putative"/>
    <property type="match status" value="1"/>
</dbReference>
<evidence type="ECO:0000313" key="8">
    <source>
        <dbReference type="EMBL" id="PWN29577.1"/>
    </source>
</evidence>
<evidence type="ECO:0000256" key="6">
    <source>
        <dbReference type="SAM" id="Phobius"/>
    </source>
</evidence>
<feature type="transmembrane region" description="Helical" evidence="6">
    <location>
        <begin position="359"/>
        <end position="380"/>
    </location>
</feature>
<keyword evidence="3 6" id="KW-1133">Transmembrane helix</keyword>
<dbReference type="InterPro" id="IPR020846">
    <property type="entry name" value="MFS_dom"/>
</dbReference>
<evidence type="ECO:0000256" key="4">
    <source>
        <dbReference type="ARBA" id="ARBA00023136"/>
    </source>
</evidence>
<feature type="transmembrane region" description="Helical" evidence="6">
    <location>
        <begin position="245"/>
        <end position="265"/>
    </location>
</feature>
<feature type="compositionally biased region" description="Polar residues" evidence="5">
    <location>
        <begin position="1"/>
        <end position="28"/>
    </location>
</feature>
<feature type="transmembrane region" description="Helical" evidence="6">
    <location>
        <begin position="91"/>
        <end position="109"/>
    </location>
</feature>
<evidence type="ECO:0000259" key="7">
    <source>
        <dbReference type="PROSITE" id="PS50850"/>
    </source>
</evidence>
<protein>
    <submittedName>
        <fullName evidence="8">MFS general substrate transporter</fullName>
    </submittedName>
</protein>
<feature type="transmembrane region" description="Helical" evidence="6">
    <location>
        <begin position="491"/>
        <end position="514"/>
    </location>
</feature>
<evidence type="ECO:0000313" key="9">
    <source>
        <dbReference type="Proteomes" id="UP000245884"/>
    </source>
</evidence>
<name>A0A316UW91_9BASI</name>
<dbReference type="EMBL" id="KZ819663">
    <property type="protein sequence ID" value="PWN29577.1"/>
    <property type="molecule type" value="Genomic_DNA"/>
</dbReference>
<feature type="transmembrane region" description="Helical" evidence="6">
    <location>
        <begin position="401"/>
        <end position="420"/>
    </location>
</feature>